<reference evidence="3 4" key="1">
    <citation type="submission" date="2020-03" db="EMBL/GenBank/DDBJ databases">
        <title>FDA dAtabase for Regulatory Grade micrObial Sequences (FDA-ARGOS): Supporting development and validation of Infectious Disease Dx tests.</title>
        <authorList>
            <person name="Campos J."/>
            <person name="Goldberg B."/>
            <person name="Tallon L."/>
            <person name="Sadzewicz L."/>
            <person name="Vavikolanu K."/>
            <person name="Mehta A."/>
            <person name="Aluvathingal J."/>
            <person name="Nadendla S."/>
            <person name="Nandy P."/>
            <person name="Geyer C."/>
            <person name="Yan Y."/>
            <person name="Sichtig H."/>
        </authorList>
    </citation>
    <scope>NUCLEOTIDE SEQUENCE [LARGE SCALE GENOMIC DNA]</scope>
    <source>
        <strain evidence="3 4">FDAARGOS_656</strain>
    </source>
</reference>
<dbReference type="PANTHER" id="PTHR13298">
    <property type="entry name" value="CYTOSOLIC REGULATOR PIANISSIMO"/>
    <property type="match status" value="1"/>
</dbReference>
<name>A0A8H6BV04_CANAX</name>
<dbReference type="InterPro" id="IPR029453">
    <property type="entry name" value="Rictor_IV"/>
</dbReference>
<dbReference type="Pfam" id="PF14664">
    <property type="entry name" value="RICTOR_N"/>
    <property type="match status" value="1"/>
</dbReference>
<dbReference type="AlphaFoldDB" id="A0A8H6BV04"/>
<dbReference type="Pfam" id="PF14668">
    <property type="entry name" value="RICTOR_V"/>
    <property type="match status" value="1"/>
</dbReference>
<dbReference type="GO" id="GO:0038203">
    <property type="term" value="P:TORC2 signaling"/>
    <property type="evidence" value="ECO:0007669"/>
    <property type="project" value="TreeGrafter"/>
</dbReference>
<dbReference type="GO" id="GO:0031932">
    <property type="term" value="C:TORC2 complex"/>
    <property type="evidence" value="ECO:0007669"/>
    <property type="project" value="InterPro"/>
</dbReference>
<dbReference type="InterPro" id="IPR028268">
    <property type="entry name" value="Pianissimo_fam"/>
</dbReference>
<organism evidence="3 4">
    <name type="scientific">Candida albicans</name>
    <name type="common">Yeast</name>
    <dbReference type="NCBI Taxonomy" id="5476"/>
    <lineage>
        <taxon>Eukaryota</taxon>
        <taxon>Fungi</taxon>
        <taxon>Dikarya</taxon>
        <taxon>Ascomycota</taxon>
        <taxon>Saccharomycotina</taxon>
        <taxon>Pichiomycetes</taxon>
        <taxon>Debaryomycetaceae</taxon>
        <taxon>Candida/Lodderomyces clade</taxon>
        <taxon>Candida</taxon>
    </lineage>
</organism>
<evidence type="ECO:0000259" key="1">
    <source>
        <dbReference type="SMART" id="SM01307"/>
    </source>
</evidence>
<dbReference type="InterPro" id="IPR029452">
    <property type="entry name" value="RICTOR_V"/>
</dbReference>
<evidence type="ECO:0000313" key="4">
    <source>
        <dbReference type="Proteomes" id="UP000536275"/>
    </source>
</evidence>
<protein>
    <submittedName>
        <fullName evidence="3">Rapamycin-insensitive companion of mTOR, middle domain family protein</fullName>
    </submittedName>
</protein>
<dbReference type="SMART" id="SM01310">
    <property type="entry name" value="RICTOR_V"/>
    <property type="match status" value="1"/>
</dbReference>
<proteinExistence type="predicted"/>
<sequence>MNLQKKNTKVRESILDLLLDALMIQSFPWLKNSPIGDSIMRYNELFNDGYQFKFEFKPIDDEFSKNILHHHQGLLTLILIKNGIFKHLTQIIEENRGIDIPSRSIEHKRATMLLTNLYAMANNYLPAELIGEKSLLPDLSLCASFEIFNETRHEFRPTPEYNQHVKSSIKQLNIQAKYNIDDNTFKTMVSNSKILAVKEFEDWNWQLLLTLIQGPLGNPKRFDEVLEKVPKFFKRLLSFYRPFKYRFKYINIGCQLIELFLSLDNGIKYLSKSKLLPQISEIVAQIDPFSGITSKDPILSEKRLETTASVGYLRFIGVLSSHSSGIRMLEQWQFFTLFLNIISSSTESETNNLFILTIFKYADFSIDSPFRNVLEMAIRVSNFKIRNYILKHVLPRLIKTEECRLFIIRFLEDNFSNLDTLIQYQPSIEVLQKYRLGKKLLNNFLRFPEGFKYLERLGYLEEKFNKLTQAQDFKYLYKINSIIQYQFYPHNLLSTEEGLNFFQFGKGKEFLHSILLSTEIIFQQISQDAKFHDIENQDDEEVKFLINAVKQNLWLIGNLALGEFGIQLLDPMYNNSLNANNNSIINIIIDNFKTCSIWQIRGICFYVLGMIASTIEGIEILDEFNWVSCVDQYGNCKRLSIPVEVTEANSNTINNDTGDNIEELVISDNTDKPSVDENGGGGETEDDQFKISLRRKIIVLITNLQAVLSKIVNKSIRELNKLRSIYPEIFNSDTELFLEIMKLIDKVNFSYHQRSFILNLFLNKDTKILENLNKK</sequence>
<dbReference type="Pfam" id="PF14663">
    <property type="entry name" value="RasGEF_N_2"/>
    <property type="match status" value="1"/>
</dbReference>
<dbReference type="Proteomes" id="UP000536275">
    <property type="component" value="Unassembled WGS sequence"/>
</dbReference>
<dbReference type="PANTHER" id="PTHR13298:SF11">
    <property type="entry name" value="RAPAMYCIN-INSENSITIVE COMPANION OF MTOR"/>
    <property type="match status" value="1"/>
</dbReference>
<gene>
    <name evidence="3" type="ORF">FOB64_004087</name>
</gene>
<evidence type="ECO:0000259" key="2">
    <source>
        <dbReference type="SMART" id="SM01310"/>
    </source>
</evidence>
<dbReference type="SMART" id="SM01307">
    <property type="entry name" value="RICTOR_M"/>
    <property type="match status" value="1"/>
</dbReference>
<dbReference type="InterPro" id="IPR028267">
    <property type="entry name" value="Pianissimo_N"/>
</dbReference>
<comment type="caution">
    <text evidence="3">The sequence shown here is derived from an EMBL/GenBank/DDBJ whole genome shotgun (WGS) entry which is preliminary data.</text>
</comment>
<dbReference type="Pfam" id="PF14666">
    <property type="entry name" value="RICTOR_M"/>
    <property type="match status" value="1"/>
</dbReference>
<evidence type="ECO:0000313" key="3">
    <source>
        <dbReference type="EMBL" id="KAF6066610.1"/>
    </source>
</evidence>
<feature type="domain" description="Rapamycin-insensitive companion of mTOR" evidence="2">
    <location>
        <begin position="546"/>
        <end position="628"/>
    </location>
</feature>
<dbReference type="InterPro" id="IPR029451">
    <property type="entry name" value="RICTOR_M"/>
</dbReference>
<dbReference type="EMBL" id="JABWAD010000055">
    <property type="protein sequence ID" value="KAF6066610.1"/>
    <property type="molecule type" value="Genomic_DNA"/>
</dbReference>
<accession>A0A8H6BV04</accession>
<feature type="domain" description="Rapamycin-insensitive companion of mTOR middle" evidence="1">
    <location>
        <begin position="180"/>
        <end position="399"/>
    </location>
</feature>